<sequence>MTEIPQADARAPDFSAPDQNGKTVALADFADRWLVLYFYPRDDTPGCTIEAQEFTALTAEFASLECEIVGVSPDSPQKHCNFIAKYSLAVRLLTDPEHAIMEPYGAWRMKKNYGREYMGVARSTFLIAPDSTVARAWPNVRAKGHAAKVLAELEAQRE</sequence>
<feature type="domain" description="Thioredoxin" evidence="11">
    <location>
        <begin position="5"/>
        <end position="158"/>
    </location>
</feature>
<evidence type="ECO:0000256" key="5">
    <source>
        <dbReference type="ARBA" id="ARBA00023002"/>
    </source>
</evidence>
<evidence type="ECO:0000256" key="10">
    <source>
        <dbReference type="ARBA" id="ARBA00049091"/>
    </source>
</evidence>
<comment type="subunit">
    <text evidence="1">Monomer.</text>
</comment>
<dbReference type="InterPro" id="IPR013766">
    <property type="entry name" value="Thioredoxin_domain"/>
</dbReference>
<dbReference type="EC" id="1.11.1.24" evidence="2"/>
<dbReference type="Pfam" id="PF00578">
    <property type="entry name" value="AhpC-TSA"/>
    <property type="match status" value="1"/>
</dbReference>
<evidence type="ECO:0000256" key="4">
    <source>
        <dbReference type="ARBA" id="ARBA00022862"/>
    </source>
</evidence>
<dbReference type="EMBL" id="UINC01002479">
    <property type="protein sequence ID" value="SUZ97121.1"/>
    <property type="molecule type" value="Genomic_DNA"/>
</dbReference>
<dbReference type="GO" id="GO:0045454">
    <property type="term" value="P:cell redox homeostasis"/>
    <property type="evidence" value="ECO:0007669"/>
    <property type="project" value="TreeGrafter"/>
</dbReference>
<dbReference type="GO" id="GO:0005737">
    <property type="term" value="C:cytoplasm"/>
    <property type="evidence" value="ECO:0007669"/>
    <property type="project" value="TreeGrafter"/>
</dbReference>
<keyword evidence="5" id="KW-0560">Oxidoreductase</keyword>
<dbReference type="FunFam" id="3.40.30.10:FF:000007">
    <property type="entry name" value="Thioredoxin-dependent thiol peroxidase"/>
    <property type="match status" value="1"/>
</dbReference>
<evidence type="ECO:0000256" key="2">
    <source>
        <dbReference type="ARBA" id="ARBA00013017"/>
    </source>
</evidence>
<proteinExistence type="inferred from homology"/>
<keyword evidence="6" id="KW-1015">Disulfide bond</keyword>
<evidence type="ECO:0000256" key="6">
    <source>
        <dbReference type="ARBA" id="ARBA00023157"/>
    </source>
</evidence>
<dbReference type="InterPro" id="IPR050924">
    <property type="entry name" value="Peroxiredoxin_BCP/PrxQ"/>
</dbReference>
<dbReference type="Gene3D" id="3.40.30.10">
    <property type="entry name" value="Glutaredoxin"/>
    <property type="match status" value="1"/>
</dbReference>
<organism evidence="12">
    <name type="scientific">marine metagenome</name>
    <dbReference type="NCBI Taxonomy" id="408172"/>
    <lineage>
        <taxon>unclassified sequences</taxon>
        <taxon>metagenomes</taxon>
        <taxon>ecological metagenomes</taxon>
    </lineage>
</organism>
<dbReference type="GO" id="GO:0008379">
    <property type="term" value="F:thioredoxin peroxidase activity"/>
    <property type="evidence" value="ECO:0007669"/>
    <property type="project" value="TreeGrafter"/>
</dbReference>
<dbReference type="InterPro" id="IPR036249">
    <property type="entry name" value="Thioredoxin-like_sf"/>
</dbReference>
<dbReference type="InterPro" id="IPR024706">
    <property type="entry name" value="Peroxiredoxin_AhpC-typ"/>
</dbReference>
<gene>
    <name evidence="12" type="ORF">METZ01_LOCUS49975</name>
</gene>
<evidence type="ECO:0000256" key="8">
    <source>
        <dbReference type="ARBA" id="ARBA00032824"/>
    </source>
</evidence>
<reference evidence="12" key="1">
    <citation type="submission" date="2018-05" db="EMBL/GenBank/DDBJ databases">
        <authorList>
            <person name="Lanie J.A."/>
            <person name="Ng W.-L."/>
            <person name="Kazmierczak K.M."/>
            <person name="Andrzejewski T.M."/>
            <person name="Davidsen T.M."/>
            <person name="Wayne K.J."/>
            <person name="Tettelin H."/>
            <person name="Glass J.I."/>
            <person name="Rusch D."/>
            <person name="Podicherti R."/>
            <person name="Tsui H.-C.T."/>
            <person name="Winkler M.E."/>
        </authorList>
    </citation>
    <scope>NUCLEOTIDE SEQUENCE</scope>
</reference>
<comment type="catalytic activity">
    <reaction evidence="10">
        <text>a hydroperoxide + [thioredoxin]-dithiol = an alcohol + [thioredoxin]-disulfide + H2O</text>
        <dbReference type="Rhea" id="RHEA:62620"/>
        <dbReference type="Rhea" id="RHEA-COMP:10698"/>
        <dbReference type="Rhea" id="RHEA-COMP:10700"/>
        <dbReference type="ChEBI" id="CHEBI:15377"/>
        <dbReference type="ChEBI" id="CHEBI:29950"/>
        <dbReference type="ChEBI" id="CHEBI:30879"/>
        <dbReference type="ChEBI" id="CHEBI:35924"/>
        <dbReference type="ChEBI" id="CHEBI:50058"/>
        <dbReference type="EC" id="1.11.1.24"/>
    </reaction>
</comment>
<evidence type="ECO:0000313" key="12">
    <source>
        <dbReference type="EMBL" id="SUZ97121.1"/>
    </source>
</evidence>
<evidence type="ECO:0000256" key="3">
    <source>
        <dbReference type="ARBA" id="ARBA00022559"/>
    </source>
</evidence>
<comment type="similarity">
    <text evidence="9">Belongs to the peroxiredoxin family. BCP/PrxQ subfamily.</text>
</comment>
<dbReference type="GO" id="GO:0034599">
    <property type="term" value="P:cellular response to oxidative stress"/>
    <property type="evidence" value="ECO:0007669"/>
    <property type="project" value="TreeGrafter"/>
</dbReference>
<dbReference type="InterPro" id="IPR000866">
    <property type="entry name" value="AhpC/TSA"/>
</dbReference>
<keyword evidence="4" id="KW-0049">Antioxidant</keyword>
<evidence type="ECO:0000259" key="11">
    <source>
        <dbReference type="PROSITE" id="PS51352"/>
    </source>
</evidence>
<accession>A0A381S187</accession>
<name>A0A381S187_9ZZZZ</name>
<dbReference type="SUPFAM" id="SSF52833">
    <property type="entry name" value="Thioredoxin-like"/>
    <property type="match status" value="1"/>
</dbReference>
<dbReference type="PIRSF" id="PIRSF000239">
    <property type="entry name" value="AHPC"/>
    <property type="match status" value="1"/>
</dbReference>
<evidence type="ECO:0000256" key="7">
    <source>
        <dbReference type="ARBA" id="ARBA00023284"/>
    </source>
</evidence>
<dbReference type="PANTHER" id="PTHR42801">
    <property type="entry name" value="THIOREDOXIN-DEPENDENT PEROXIDE REDUCTASE"/>
    <property type="match status" value="1"/>
</dbReference>
<dbReference type="PROSITE" id="PS51352">
    <property type="entry name" value="THIOREDOXIN_2"/>
    <property type="match status" value="1"/>
</dbReference>
<keyword evidence="7" id="KW-0676">Redox-active center</keyword>
<dbReference type="PANTHER" id="PTHR42801:SF4">
    <property type="entry name" value="AHPC_TSA FAMILY PROTEIN"/>
    <property type="match status" value="1"/>
</dbReference>
<dbReference type="AlphaFoldDB" id="A0A381S187"/>
<dbReference type="CDD" id="cd03017">
    <property type="entry name" value="PRX_BCP"/>
    <property type="match status" value="1"/>
</dbReference>
<protein>
    <recommendedName>
        <fullName evidence="2">thioredoxin-dependent peroxiredoxin</fullName>
        <ecNumber evidence="2">1.11.1.24</ecNumber>
    </recommendedName>
    <alternativeName>
        <fullName evidence="8">Thioredoxin peroxidase</fullName>
    </alternativeName>
</protein>
<evidence type="ECO:0000256" key="1">
    <source>
        <dbReference type="ARBA" id="ARBA00011245"/>
    </source>
</evidence>
<evidence type="ECO:0000256" key="9">
    <source>
        <dbReference type="ARBA" id="ARBA00038489"/>
    </source>
</evidence>
<keyword evidence="3" id="KW-0575">Peroxidase</keyword>